<accession>A0ACB0LAV6</accession>
<protein>
    <submittedName>
        <fullName evidence="1">Uncharacterized protein</fullName>
    </submittedName>
</protein>
<gene>
    <name evidence="1" type="ORF">MILVUS5_LOCUS31342</name>
</gene>
<dbReference type="Proteomes" id="UP001177021">
    <property type="component" value="Unassembled WGS sequence"/>
</dbReference>
<organism evidence="1 2">
    <name type="scientific">Trifolium pratense</name>
    <name type="common">Red clover</name>
    <dbReference type="NCBI Taxonomy" id="57577"/>
    <lineage>
        <taxon>Eukaryota</taxon>
        <taxon>Viridiplantae</taxon>
        <taxon>Streptophyta</taxon>
        <taxon>Embryophyta</taxon>
        <taxon>Tracheophyta</taxon>
        <taxon>Spermatophyta</taxon>
        <taxon>Magnoliopsida</taxon>
        <taxon>eudicotyledons</taxon>
        <taxon>Gunneridae</taxon>
        <taxon>Pentapetalae</taxon>
        <taxon>rosids</taxon>
        <taxon>fabids</taxon>
        <taxon>Fabales</taxon>
        <taxon>Fabaceae</taxon>
        <taxon>Papilionoideae</taxon>
        <taxon>50 kb inversion clade</taxon>
        <taxon>NPAAA clade</taxon>
        <taxon>Hologalegina</taxon>
        <taxon>IRL clade</taxon>
        <taxon>Trifolieae</taxon>
        <taxon>Trifolium</taxon>
    </lineage>
</organism>
<dbReference type="EMBL" id="CASHSV030000513">
    <property type="protein sequence ID" value="CAJ2666559.1"/>
    <property type="molecule type" value="Genomic_DNA"/>
</dbReference>
<proteinExistence type="predicted"/>
<keyword evidence="2" id="KW-1185">Reference proteome</keyword>
<evidence type="ECO:0000313" key="1">
    <source>
        <dbReference type="EMBL" id="CAJ2666559.1"/>
    </source>
</evidence>
<evidence type="ECO:0000313" key="2">
    <source>
        <dbReference type="Proteomes" id="UP001177021"/>
    </source>
</evidence>
<reference evidence="1" key="1">
    <citation type="submission" date="2023-10" db="EMBL/GenBank/DDBJ databases">
        <authorList>
            <person name="Rodriguez Cubillos JULIANA M."/>
            <person name="De Vega J."/>
        </authorList>
    </citation>
    <scope>NUCLEOTIDE SEQUENCE</scope>
</reference>
<comment type="caution">
    <text evidence="1">The sequence shown here is derived from an EMBL/GenBank/DDBJ whole genome shotgun (WGS) entry which is preliminary data.</text>
</comment>
<name>A0ACB0LAV6_TRIPR</name>
<sequence length="482" mass="56123">MLKRKHDDRSVNASIEDIVKASEKRFGWDETDSTWEPRENLICAADLVEDFEKRKGSEKHQMLKRKHDDRSVNASEENIVKAPEKRAVAFRDCIMVSAREMEARLETLERGFEGLLTMRENVEKILEEDRRERLEACQQVAELTALMCRNLHMQGETHGDGDQTDSDDTSVHHDHNRPSEERWRKLKIPVFEGTDAYEWLSKVDRYFELKKFNDREKLQAVMVAMEGKALAWYQWWEFSAQNPSWEEFRTAVLKRFQPSMIQSPFELLLSLTQTERIEEYREQFELYAGPLKCTEPAYLKGIFLNGPKDVIRAELKLHPVEKLTELMDYAQRVDEKNMLLTKGSIETGSIGRSTRTFNNSKTITFEPEKKVQTTQFVVGSCVGEGNSSKSSEAVKGQIFKKLTDAELQDRRVKGLCFRCDEKFGPGHRCPSKQLQVLIMAEDDYKERRPKMRWLNSSFGILVDTYVIPHLEDKVILLGREYC</sequence>